<name>A0A1I6EA83_9FIRM</name>
<keyword evidence="2" id="KW-1185">Reference proteome</keyword>
<dbReference type="EMBL" id="FOYM01000032">
    <property type="protein sequence ID" value="SFR14547.1"/>
    <property type="molecule type" value="Genomic_DNA"/>
</dbReference>
<accession>A0A1I6EA83</accession>
<dbReference type="STRING" id="39060.SAMN05660706_13212"/>
<dbReference type="OrthoDB" id="2383at2"/>
<proteinExistence type="predicted"/>
<dbReference type="AlphaFoldDB" id="A0A1I6EA83"/>
<gene>
    <name evidence="1" type="ORF">SAMN05660706_13212</name>
</gene>
<dbReference type="Proteomes" id="UP000199584">
    <property type="component" value="Unassembled WGS sequence"/>
</dbReference>
<sequence>MIFVRTGPRFLFLRTNRDEELRNGLITALGGKEIDFTGALEISGESDTIIFIMSSEEENVVHSRARVVFLRLGSSVALTEIINHGLVSLVSRAALGPGLLVQRLPDGGSGIIDIIRQDYRAQPLEFTEAVSQGGPGDTVIIFTRRPLRRSVRVADLMEPALLVNKSVPSVYRELRREAVRYFTEAMENSRWYDVRINIYDADEHYKTHSQRLALVLGDLEAGFILGEAWTRDHALALLSVAAYQVRLFTMMEPLEIKKILVSLEYNAAGKRFVDMDLYHRRQKISWSDVARRLGPEKKSGRFYREELYARLSPDTLERLLELERSIECAD</sequence>
<protein>
    <submittedName>
        <fullName evidence="1">Uncharacterized protein</fullName>
    </submittedName>
</protein>
<evidence type="ECO:0000313" key="2">
    <source>
        <dbReference type="Proteomes" id="UP000199584"/>
    </source>
</evidence>
<organism evidence="1 2">
    <name type="scientific">Desulfoscipio geothermicus DSM 3669</name>
    <dbReference type="NCBI Taxonomy" id="1121426"/>
    <lineage>
        <taxon>Bacteria</taxon>
        <taxon>Bacillati</taxon>
        <taxon>Bacillota</taxon>
        <taxon>Clostridia</taxon>
        <taxon>Eubacteriales</taxon>
        <taxon>Desulfallaceae</taxon>
        <taxon>Desulfoscipio</taxon>
    </lineage>
</organism>
<reference evidence="2" key="1">
    <citation type="submission" date="2016-10" db="EMBL/GenBank/DDBJ databases">
        <authorList>
            <person name="Varghese N."/>
            <person name="Submissions S."/>
        </authorList>
    </citation>
    <scope>NUCLEOTIDE SEQUENCE [LARGE SCALE GENOMIC DNA]</scope>
    <source>
        <strain evidence="2">DSM 3669</strain>
    </source>
</reference>
<dbReference type="RefSeq" id="WP_092486575.1">
    <property type="nucleotide sequence ID" value="NZ_FOYM01000032.1"/>
</dbReference>
<evidence type="ECO:0000313" key="1">
    <source>
        <dbReference type="EMBL" id="SFR14547.1"/>
    </source>
</evidence>